<feature type="domain" description="SseB protein C-terminal" evidence="2">
    <location>
        <begin position="150"/>
        <end position="255"/>
    </location>
</feature>
<proteinExistence type="predicted"/>
<dbReference type="Pfam" id="PF14581">
    <property type="entry name" value="SseB_C"/>
    <property type="match status" value="1"/>
</dbReference>
<protein>
    <recommendedName>
        <fullName evidence="5">Enhanced serine sensitivity protein SseB</fullName>
    </recommendedName>
</protein>
<gene>
    <name evidence="3" type="ORF">PEPS_39130</name>
</gene>
<keyword evidence="3" id="KW-0614">Plasmid</keyword>
<evidence type="ECO:0000313" key="4">
    <source>
        <dbReference type="Proteomes" id="UP001354989"/>
    </source>
</evidence>
<geneLocation type="plasmid" evidence="3 4">
    <name>pPP3</name>
</geneLocation>
<evidence type="ECO:0008006" key="5">
    <source>
        <dbReference type="Google" id="ProtNLM"/>
    </source>
</evidence>
<dbReference type="RefSeq" id="WP_338399050.1">
    <property type="nucleotide sequence ID" value="NZ_AP025295.1"/>
</dbReference>
<dbReference type="Pfam" id="PF07179">
    <property type="entry name" value="SseB"/>
    <property type="match status" value="1"/>
</dbReference>
<name>A0ABM7VKV1_9BACT</name>
<evidence type="ECO:0000259" key="1">
    <source>
        <dbReference type="Pfam" id="PF07179"/>
    </source>
</evidence>
<sequence>MNKENTPFADQSFPTDDSLLLAAKDQSYINQFYTDLLANELFVITGVNKAKQTDPKDIQEGEQVSLLTFNDGRIPVFTAPSRIFDGNHFQERVNFLPMNIQDIHEMLPDKTLILNPFSEIGKEMLPVELQDLFDGKIFGEHQAIDVDEQNDGQMRIGIPEEIPSAMKLELIDLLGKHAVELAYFAIYYTSEEESLPHWLLALQHQGNLEEIANLAGPIMQRHLPEGSGIEFLELNEENQHMAQFFQEKATPFFNK</sequence>
<dbReference type="EMBL" id="AP025295">
    <property type="protein sequence ID" value="BDD01633.1"/>
    <property type="molecule type" value="Genomic_DNA"/>
</dbReference>
<evidence type="ECO:0000313" key="3">
    <source>
        <dbReference type="EMBL" id="BDD01633.1"/>
    </source>
</evidence>
<dbReference type="InterPro" id="IPR009839">
    <property type="entry name" value="SseB_N"/>
</dbReference>
<dbReference type="InterPro" id="IPR027945">
    <property type="entry name" value="SseB_C"/>
</dbReference>
<feature type="domain" description="SseB protein N-terminal" evidence="1">
    <location>
        <begin position="23"/>
        <end position="129"/>
    </location>
</feature>
<keyword evidence="4" id="KW-1185">Reference proteome</keyword>
<dbReference type="Proteomes" id="UP001354989">
    <property type="component" value="Plasmid pPP3"/>
</dbReference>
<accession>A0ABM7VKV1</accession>
<reference evidence="3 4" key="1">
    <citation type="submission" date="2021-12" db="EMBL/GenBank/DDBJ databases">
        <title>Genome sequencing of bacteria with rrn-lacking chromosome and rrn-plasmid.</title>
        <authorList>
            <person name="Anda M."/>
            <person name="Iwasaki W."/>
        </authorList>
    </citation>
    <scope>NUCLEOTIDE SEQUENCE [LARGE SCALE GENOMIC DNA]</scope>
    <source>
        <strain evidence="3 4">NBRC 101262</strain>
        <plasmid evidence="3 4">pPP3</plasmid>
    </source>
</reference>
<evidence type="ECO:0000259" key="2">
    <source>
        <dbReference type="Pfam" id="PF14581"/>
    </source>
</evidence>
<organism evidence="3 4">
    <name type="scientific">Persicobacter psychrovividus</name>
    <dbReference type="NCBI Taxonomy" id="387638"/>
    <lineage>
        <taxon>Bacteria</taxon>
        <taxon>Pseudomonadati</taxon>
        <taxon>Bacteroidota</taxon>
        <taxon>Cytophagia</taxon>
        <taxon>Cytophagales</taxon>
        <taxon>Persicobacteraceae</taxon>
        <taxon>Persicobacter</taxon>
    </lineage>
</organism>